<dbReference type="InterPro" id="IPR027417">
    <property type="entry name" value="P-loop_NTPase"/>
</dbReference>
<dbReference type="InterPro" id="IPR000863">
    <property type="entry name" value="Sulfotransferase_dom"/>
</dbReference>
<comment type="similarity">
    <text evidence="1">Belongs to the sulfatase family.</text>
</comment>
<dbReference type="EMBL" id="CP159837">
    <property type="protein sequence ID" value="XCM36455.1"/>
    <property type="molecule type" value="Genomic_DNA"/>
</dbReference>
<evidence type="ECO:0000259" key="4">
    <source>
        <dbReference type="Pfam" id="PF00884"/>
    </source>
</evidence>
<dbReference type="RefSeq" id="WP_354635214.1">
    <property type="nucleotide sequence ID" value="NZ_CP159837.1"/>
</dbReference>
<organism evidence="5">
    <name type="scientific">Planktothricoides raciborskii GIHE-MW2</name>
    <dbReference type="NCBI Taxonomy" id="2792601"/>
    <lineage>
        <taxon>Bacteria</taxon>
        <taxon>Bacillati</taxon>
        <taxon>Cyanobacteriota</taxon>
        <taxon>Cyanophyceae</taxon>
        <taxon>Oscillatoriophycideae</taxon>
        <taxon>Oscillatoriales</taxon>
        <taxon>Oscillatoriaceae</taxon>
        <taxon>Planktothricoides</taxon>
    </lineage>
</organism>
<gene>
    <name evidence="5" type="ORF">ABWT76_005216</name>
</gene>
<dbReference type="SUPFAM" id="SSF52540">
    <property type="entry name" value="P-loop containing nucleoside triphosphate hydrolases"/>
    <property type="match status" value="1"/>
</dbReference>
<dbReference type="Pfam" id="PF00685">
    <property type="entry name" value="Sulfotransfer_1"/>
    <property type="match status" value="1"/>
</dbReference>
<dbReference type="PANTHER" id="PTHR42693">
    <property type="entry name" value="ARYLSULFATASE FAMILY MEMBER"/>
    <property type="match status" value="1"/>
</dbReference>
<name>A0AAU8JCE3_9CYAN</name>
<dbReference type="SUPFAM" id="SSF53649">
    <property type="entry name" value="Alkaline phosphatase-like"/>
    <property type="match status" value="1"/>
</dbReference>
<dbReference type="Gene3D" id="3.40.50.300">
    <property type="entry name" value="P-loop containing nucleotide triphosphate hydrolases"/>
    <property type="match status" value="1"/>
</dbReference>
<dbReference type="GO" id="GO:0008146">
    <property type="term" value="F:sulfotransferase activity"/>
    <property type="evidence" value="ECO:0007669"/>
    <property type="project" value="InterPro"/>
</dbReference>
<evidence type="ECO:0000256" key="1">
    <source>
        <dbReference type="ARBA" id="ARBA00008779"/>
    </source>
</evidence>
<accession>A0AAU8JCE3</accession>
<evidence type="ECO:0000256" key="2">
    <source>
        <dbReference type="ARBA" id="ARBA00022801"/>
    </source>
</evidence>
<reference evidence="5" key="1">
    <citation type="submission" date="2024-07" db="EMBL/GenBank/DDBJ databases">
        <authorList>
            <person name="Kim Y.J."/>
            <person name="Jeong J.Y."/>
        </authorList>
    </citation>
    <scope>NUCLEOTIDE SEQUENCE</scope>
    <source>
        <strain evidence="5">GIHE-MW2</strain>
    </source>
</reference>
<dbReference type="InterPro" id="IPR000917">
    <property type="entry name" value="Sulfatase_N"/>
</dbReference>
<protein>
    <submittedName>
        <fullName evidence="5">Sulfatase-like hydrolase/transferase</fullName>
    </submittedName>
</protein>
<dbReference type="InterPro" id="IPR050738">
    <property type="entry name" value="Sulfatase"/>
</dbReference>
<proteinExistence type="inferred from homology"/>
<feature type="domain" description="Sulfatase N-terminal" evidence="4">
    <location>
        <begin position="312"/>
        <end position="671"/>
    </location>
</feature>
<dbReference type="PANTHER" id="PTHR42693:SF53">
    <property type="entry name" value="ENDO-4-O-SULFATASE"/>
    <property type="match status" value="1"/>
</dbReference>
<evidence type="ECO:0000313" key="5">
    <source>
        <dbReference type="EMBL" id="XCM36455.1"/>
    </source>
</evidence>
<dbReference type="AlphaFoldDB" id="A0AAU8JCE3"/>
<dbReference type="InterPro" id="IPR017850">
    <property type="entry name" value="Alkaline_phosphatase_core_sf"/>
</dbReference>
<dbReference type="Pfam" id="PF00884">
    <property type="entry name" value="Sulfatase"/>
    <property type="match status" value="1"/>
</dbReference>
<dbReference type="GO" id="GO:0004065">
    <property type="term" value="F:arylsulfatase activity"/>
    <property type="evidence" value="ECO:0007669"/>
    <property type="project" value="TreeGrafter"/>
</dbReference>
<sequence>MKNIPNFMIIGAQKCGTTSLYNYLTAHPQVVPAKQKEIQFFNNSFEKQVDWYLKQFPSIDYDKNLITGEASPYYIFHPHVPQRLYRLFPETKLIVLLRNPVERAISHYYMELSRGNEYLSLAEAIAKESDRVDLELAKLESDPSYYSIAHRRYSYLSRGLYREQLQRWFDWFPQKQFLILKSEDLFAHPAAIVSQVFKFLELPEYELPEYRRYMAGNYGQIDRGIKAALSEYFRPHNRQLEQYLGREFNWDTDNWDSGSESVNNPDPIQAKQELCQKLAALSEVSPEQIRTEIAPWQRLEIPNSPKPKRKKPNILLLMSDQHREDAMGCSGGWVRTPNLDRLAAEGIRFSNCITTSPVCIPTRLSLATGWYPHNTGIWANCNHTLSPDSRTWMQVIRAQGYRTALFGKTHWHSQKSDLRDGLPLLDAYGFDKAIEVSGPWGNTSIRSQMTDEWEAAGLWQAYKDDFAERFRFCPQMVRPSPLGLYYYYDVWVARQACHYLESYSGEEPWFCWVSFPGPHEPWDAPEPYATLYDPADMPVPAPIPTMEPNRPTGWFDEQIANPRVVLEKSDPPQMRGNYAGNVTLIDDQIGEILGVIQRRGELENTIIVYISDHGEMNGDCGLTYKSNFMKGSVQVPLLIRTPETLESVAGSVYPHPVELLDVGPTLVALAGGTLDYPQFGKSLVPVLRDTNQLHREDALSEIRQEVMLLQSRWKVALNKQGRVYLLFDLENDPQETTNLAGRSDMMKISAELRYRILERIKQSQVQSEI</sequence>
<feature type="domain" description="Sulfotransferase" evidence="3">
    <location>
        <begin position="6"/>
        <end position="204"/>
    </location>
</feature>
<evidence type="ECO:0000259" key="3">
    <source>
        <dbReference type="Pfam" id="PF00685"/>
    </source>
</evidence>
<dbReference type="Gene3D" id="3.40.720.10">
    <property type="entry name" value="Alkaline Phosphatase, subunit A"/>
    <property type="match status" value="1"/>
</dbReference>
<keyword evidence="2 5" id="KW-0378">Hydrolase</keyword>